<comment type="caution">
    <text evidence="3">The sequence shown here is derived from an EMBL/GenBank/DDBJ whole genome shotgun (WGS) entry which is preliminary data.</text>
</comment>
<dbReference type="EMBL" id="CAUYUE010000007">
    <property type="protein sequence ID" value="CAK0782544.1"/>
    <property type="molecule type" value="Genomic_DNA"/>
</dbReference>
<feature type="region of interest" description="Disordered" evidence="1">
    <location>
        <begin position="1"/>
        <end position="22"/>
    </location>
</feature>
<dbReference type="PANTHER" id="PTHR31350">
    <property type="entry name" value="SI:DKEY-261L7.2"/>
    <property type="match status" value="1"/>
</dbReference>
<dbReference type="Proteomes" id="UP001314263">
    <property type="component" value="Unassembled WGS sequence"/>
</dbReference>
<protein>
    <recommendedName>
        <fullName evidence="2">Protein SirB1 N-terminal domain-containing protein</fullName>
    </recommendedName>
</protein>
<evidence type="ECO:0000256" key="1">
    <source>
        <dbReference type="SAM" id="MobiDB-lite"/>
    </source>
</evidence>
<reference evidence="3 4" key="1">
    <citation type="submission" date="2023-10" db="EMBL/GenBank/DDBJ databases">
        <authorList>
            <person name="Maclean D."/>
            <person name="Macfadyen A."/>
        </authorList>
    </citation>
    <scope>NUCLEOTIDE SEQUENCE [LARGE SCALE GENOMIC DNA]</scope>
</reference>
<feature type="compositionally biased region" description="Basic and acidic residues" evidence="1">
    <location>
        <begin position="286"/>
        <end position="316"/>
    </location>
</feature>
<dbReference type="Pfam" id="PF13369">
    <property type="entry name" value="Transglut_core2"/>
    <property type="match status" value="1"/>
</dbReference>
<feature type="compositionally biased region" description="Basic and acidic residues" evidence="1">
    <location>
        <begin position="203"/>
        <end position="215"/>
    </location>
</feature>
<evidence type="ECO:0000313" key="3">
    <source>
        <dbReference type="EMBL" id="CAK0782544.1"/>
    </source>
</evidence>
<sequence length="587" mass="64220">MSSMQAMASGMHRARLRAHHPSDASCRRRTWARAVQRMATRCMRQRCTPSTPRELVDWARQGFYQEASKPEEQLTLAKACMLIALEEEASAALLEDQLDIRQRVSPPFDSPALVARLGRSHDSSREVGSASTWSLERLDALAAEAAALFEQRSRLGMPPRQMRGRAVDLQPKPSRKESLSSIVTGAQPISSRSAESSNGTGEVRVEAAAHEESRRSQVGKRIGKALRIGNASSSSNSTIVHAGPTQHGHSERRKSPTSSRKEPALMPKPAKQSAPALGSTSGQAASRDRQPTSKTRVEQSPDGHHSPLHRETRESVESPSSARGADPSCALAEAAVCRFPTHALSAINDVLFGRHGYRRMAKHGDPRDSQLSQVLERGSGNAVALAILYMEVCARMGLAMAARLLDGGRYVVLWPTDAPLRTCGQQFVVDAYSQGELFLLDEVAQVFELEGPSSGLLQPASKRELLAALLAVLRDASWARAVGCPAEPGFMIPISCATALQRTSTIPELVGRDMERAVAAEERRAFLLPHCRETQECLALLYYFSAHYEDALEEVNMLVASEPGPSQYLQLFRQKLLLWKTLEISPQ</sequence>
<organism evidence="3 4">
    <name type="scientific">Coccomyxa viridis</name>
    <dbReference type="NCBI Taxonomy" id="1274662"/>
    <lineage>
        <taxon>Eukaryota</taxon>
        <taxon>Viridiplantae</taxon>
        <taxon>Chlorophyta</taxon>
        <taxon>core chlorophytes</taxon>
        <taxon>Trebouxiophyceae</taxon>
        <taxon>Trebouxiophyceae incertae sedis</taxon>
        <taxon>Coccomyxaceae</taxon>
        <taxon>Coccomyxa</taxon>
    </lineage>
</organism>
<feature type="compositionally biased region" description="Polar residues" evidence="1">
    <location>
        <begin position="179"/>
        <end position="200"/>
    </location>
</feature>
<name>A0AAV1I696_9CHLO</name>
<accession>A0AAV1I696</accession>
<keyword evidence="4" id="KW-1185">Reference proteome</keyword>
<evidence type="ECO:0000313" key="4">
    <source>
        <dbReference type="Proteomes" id="UP001314263"/>
    </source>
</evidence>
<dbReference type="PANTHER" id="PTHR31350:SF29">
    <property type="entry name" value="PROTEIN SIRB1 N-TERMINAL DOMAIN-CONTAINING PROTEIN"/>
    <property type="match status" value="1"/>
</dbReference>
<feature type="region of interest" description="Disordered" evidence="1">
    <location>
        <begin position="152"/>
        <end position="325"/>
    </location>
</feature>
<proteinExistence type="predicted"/>
<feature type="compositionally biased region" description="Polar residues" evidence="1">
    <location>
        <begin position="230"/>
        <end position="239"/>
    </location>
</feature>
<dbReference type="InterPro" id="IPR032698">
    <property type="entry name" value="SirB1_N"/>
</dbReference>
<evidence type="ECO:0000259" key="2">
    <source>
        <dbReference type="Pfam" id="PF13369"/>
    </source>
</evidence>
<gene>
    <name evidence="3" type="ORF">CVIRNUC_005762</name>
</gene>
<dbReference type="AlphaFoldDB" id="A0AAV1I696"/>
<feature type="domain" description="Protein SirB1 N-terminal" evidence="2">
    <location>
        <begin position="338"/>
        <end position="469"/>
    </location>
</feature>